<dbReference type="Proteomes" id="UP000297597">
    <property type="component" value="Unassembled WGS sequence"/>
</dbReference>
<organism evidence="2 3">
    <name type="scientific">Pelotomaculum propionicicum</name>
    <dbReference type="NCBI Taxonomy" id="258475"/>
    <lineage>
        <taxon>Bacteria</taxon>
        <taxon>Bacillati</taxon>
        <taxon>Bacillota</taxon>
        <taxon>Clostridia</taxon>
        <taxon>Eubacteriales</taxon>
        <taxon>Desulfotomaculaceae</taxon>
        <taxon>Pelotomaculum</taxon>
    </lineage>
</organism>
<gene>
    <name evidence="2" type="ORF">Pmgp_02007</name>
</gene>
<feature type="transmembrane region" description="Helical" evidence="1">
    <location>
        <begin position="28"/>
        <end position="53"/>
    </location>
</feature>
<accession>A0A4Y7RQ55</accession>
<sequence length="171" mass="20024">MSNQFISWSMLILPWLTLFFMKKEEIKYYLPVGIFAAVLTTIIHDVGITYGFWVVWDAAYPLYEMLPYFYGLIPVLTMWVFKFTYEYFWLYLFFNAILDIGFAFFLLNAFFPGRGIYALANITSFQVWLINIGHALALYAFQILLQGKPLRLRSLSLQTASAKHSFDKGKK</sequence>
<reference evidence="2 3" key="1">
    <citation type="journal article" date="2018" name="Environ. Microbiol.">
        <title>Novel energy conservation strategies and behaviour of Pelotomaculum schinkii driving syntrophic propionate catabolism.</title>
        <authorList>
            <person name="Hidalgo-Ahumada C.A.P."/>
            <person name="Nobu M.K."/>
            <person name="Narihiro T."/>
            <person name="Tamaki H."/>
            <person name="Liu W.T."/>
            <person name="Kamagata Y."/>
            <person name="Stams A.J.M."/>
            <person name="Imachi H."/>
            <person name="Sousa D.Z."/>
        </authorList>
    </citation>
    <scope>NUCLEOTIDE SEQUENCE [LARGE SCALE GENOMIC DNA]</scope>
    <source>
        <strain evidence="2 3">MGP</strain>
    </source>
</reference>
<evidence type="ECO:0000256" key="1">
    <source>
        <dbReference type="SAM" id="Phobius"/>
    </source>
</evidence>
<dbReference type="AlphaFoldDB" id="A0A4Y7RQ55"/>
<name>A0A4Y7RQ55_9FIRM</name>
<dbReference type="OrthoDB" id="1683771at2"/>
<keyword evidence="3" id="KW-1185">Reference proteome</keyword>
<feature type="transmembrane region" description="Helical" evidence="1">
    <location>
        <begin position="88"/>
        <end position="107"/>
    </location>
</feature>
<proteinExistence type="predicted"/>
<evidence type="ECO:0000313" key="2">
    <source>
        <dbReference type="EMBL" id="TEB10991.1"/>
    </source>
</evidence>
<feature type="transmembrane region" description="Helical" evidence="1">
    <location>
        <begin position="6"/>
        <end position="21"/>
    </location>
</feature>
<comment type="caution">
    <text evidence="2">The sequence shown here is derived from an EMBL/GenBank/DDBJ whole genome shotgun (WGS) entry which is preliminary data.</text>
</comment>
<keyword evidence="1" id="KW-0472">Membrane</keyword>
<feature type="transmembrane region" description="Helical" evidence="1">
    <location>
        <begin position="65"/>
        <end position="81"/>
    </location>
</feature>
<feature type="transmembrane region" description="Helical" evidence="1">
    <location>
        <begin position="127"/>
        <end position="145"/>
    </location>
</feature>
<keyword evidence="1" id="KW-0812">Transmembrane</keyword>
<dbReference type="EMBL" id="QFFZ01000019">
    <property type="protein sequence ID" value="TEB10991.1"/>
    <property type="molecule type" value="Genomic_DNA"/>
</dbReference>
<evidence type="ECO:0000313" key="3">
    <source>
        <dbReference type="Proteomes" id="UP000297597"/>
    </source>
</evidence>
<keyword evidence="1" id="KW-1133">Transmembrane helix</keyword>
<dbReference type="RefSeq" id="WP_134213847.1">
    <property type="nucleotide sequence ID" value="NZ_QFFZ01000019.1"/>
</dbReference>
<protein>
    <submittedName>
        <fullName evidence="2">Uncharacterized protein</fullName>
    </submittedName>
</protein>